<name>A0AAD6RRL8_9ROSI</name>
<dbReference type="AlphaFoldDB" id="A0AAD6RRL8"/>
<organism evidence="1 2">
    <name type="scientific">Populus alba x Populus x berolinensis</name>
    <dbReference type="NCBI Taxonomy" id="444605"/>
    <lineage>
        <taxon>Eukaryota</taxon>
        <taxon>Viridiplantae</taxon>
        <taxon>Streptophyta</taxon>
        <taxon>Embryophyta</taxon>
        <taxon>Tracheophyta</taxon>
        <taxon>Spermatophyta</taxon>
        <taxon>Magnoliopsida</taxon>
        <taxon>eudicotyledons</taxon>
        <taxon>Gunneridae</taxon>
        <taxon>Pentapetalae</taxon>
        <taxon>rosids</taxon>
        <taxon>fabids</taxon>
        <taxon>Malpighiales</taxon>
        <taxon>Salicaceae</taxon>
        <taxon>Saliceae</taxon>
        <taxon>Populus</taxon>
    </lineage>
</organism>
<accession>A0AAD6RRL8</accession>
<dbReference type="EMBL" id="JAQIZT010000001">
    <property type="protein sequence ID" value="KAJ7013846.1"/>
    <property type="molecule type" value="Genomic_DNA"/>
</dbReference>
<proteinExistence type="predicted"/>
<evidence type="ECO:0000313" key="1">
    <source>
        <dbReference type="EMBL" id="KAJ7013846.1"/>
    </source>
</evidence>
<comment type="caution">
    <text evidence="1">The sequence shown here is derived from an EMBL/GenBank/DDBJ whole genome shotgun (WGS) entry which is preliminary data.</text>
</comment>
<evidence type="ECO:0000313" key="2">
    <source>
        <dbReference type="Proteomes" id="UP001164929"/>
    </source>
</evidence>
<sequence length="33" mass="3587">MCKRRAPAVFAIISLGKLGSPGYRYYSVLKAGL</sequence>
<keyword evidence="2" id="KW-1185">Reference proteome</keyword>
<dbReference type="Proteomes" id="UP001164929">
    <property type="component" value="Chromosome 1"/>
</dbReference>
<reference evidence="1 2" key="1">
    <citation type="journal article" date="2023" name="Mol. Ecol. Resour.">
        <title>Chromosome-level genome assembly of a triploid poplar Populus alba 'Berolinensis'.</title>
        <authorList>
            <person name="Chen S."/>
            <person name="Yu Y."/>
            <person name="Wang X."/>
            <person name="Wang S."/>
            <person name="Zhang T."/>
            <person name="Zhou Y."/>
            <person name="He R."/>
            <person name="Meng N."/>
            <person name="Wang Y."/>
            <person name="Liu W."/>
            <person name="Liu Z."/>
            <person name="Liu J."/>
            <person name="Guo Q."/>
            <person name="Huang H."/>
            <person name="Sederoff R.R."/>
            <person name="Wang G."/>
            <person name="Qu G."/>
            <person name="Chen S."/>
        </authorList>
    </citation>
    <scope>NUCLEOTIDE SEQUENCE [LARGE SCALE GENOMIC DNA]</scope>
    <source>
        <strain evidence="1">SC-2020</strain>
    </source>
</reference>
<gene>
    <name evidence="1" type="ORF">NC653_003468</name>
</gene>
<protein>
    <submittedName>
        <fullName evidence="1">Uncharacterized protein</fullName>
    </submittedName>
</protein>